<gene>
    <name evidence="4" type="ORF">L5515_019512</name>
</gene>
<feature type="compositionally biased region" description="Polar residues" evidence="3">
    <location>
        <begin position="634"/>
        <end position="669"/>
    </location>
</feature>
<keyword evidence="5" id="KW-1185">Reference proteome</keyword>
<accession>A0AAE9FED9</accession>
<evidence type="ECO:0000256" key="3">
    <source>
        <dbReference type="SAM" id="MobiDB-lite"/>
    </source>
</evidence>
<dbReference type="AlphaFoldDB" id="A0AAE9FED9"/>
<reference evidence="4 5" key="1">
    <citation type="submission" date="2022-04" db="EMBL/GenBank/DDBJ databases">
        <title>Chromosome-level reference genomes for two strains of Caenorhabditis briggsae: an improved platform for comparative genomics.</title>
        <authorList>
            <person name="Stevens L."/>
            <person name="Andersen E."/>
        </authorList>
    </citation>
    <scope>NUCLEOTIDE SEQUENCE [LARGE SCALE GENOMIC DNA]</scope>
    <source>
        <strain evidence="4">VX34</strain>
        <tissue evidence="4">Whole-organism</tissue>
    </source>
</reference>
<protein>
    <submittedName>
        <fullName evidence="4">Uncharacterized protein</fullName>
    </submittedName>
</protein>
<organism evidence="4 5">
    <name type="scientific">Caenorhabditis briggsae</name>
    <dbReference type="NCBI Taxonomy" id="6238"/>
    <lineage>
        <taxon>Eukaryota</taxon>
        <taxon>Metazoa</taxon>
        <taxon>Ecdysozoa</taxon>
        <taxon>Nematoda</taxon>
        <taxon>Chromadorea</taxon>
        <taxon>Rhabditida</taxon>
        <taxon>Rhabditina</taxon>
        <taxon>Rhabditomorpha</taxon>
        <taxon>Rhabditoidea</taxon>
        <taxon>Rhabditidae</taxon>
        <taxon>Peloderinae</taxon>
        <taxon>Caenorhabditis</taxon>
    </lineage>
</organism>
<feature type="region of interest" description="Disordered" evidence="3">
    <location>
        <begin position="689"/>
        <end position="937"/>
    </location>
</feature>
<feature type="region of interest" description="Disordered" evidence="3">
    <location>
        <begin position="159"/>
        <end position="204"/>
    </location>
</feature>
<feature type="region of interest" description="Disordered" evidence="3">
    <location>
        <begin position="619"/>
        <end position="669"/>
    </location>
</feature>
<feature type="compositionally biased region" description="Polar residues" evidence="3">
    <location>
        <begin position="814"/>
        <end position="829"/>
    </location>
</feature>
<feature type="compositionally biased region" description="Polar residues" evidence="3">
    <location>
        <begin position="689"/>
        <end position="705"/>
    </location>
</feature>
<keyword evidence="1" id="KW-0677">Repeat</keyword>
<keyword evidence="2" id="KW-0694">RNA-binding</keyword>
<name>A0AAE9FED9_CAEBR</name>
<evidence type="ECO:0000313" key="5">
    <source>
        <dbReference type="Proteomes" id="UP000829354"/>
    </source>
</evidence>
<evidence type="ECO:0000256" key="1">
    <source>
        <dbReference type="ARBA" id="ARBA00022737"/>
    </source>
</evidence>
<dbReference type="PANTHER" id="PTHR46031">
    <property type="match status" value="1"/>
</dbReference>
<feature type="region of interest" description="Disordered" evidence="3">
    <location>
        <begin position="421"/>
        <end position="440"/>
    </location>
</feature>
<feature type="compositionally biased region" description="Polar residues" evidence="3">
    <location>
        <begin position="195"/>
        <end position="204"/>
    </location>
</feature>
<dbReference type="Proteomes" id="UP000829354">
    <property type="component" value="Chromosome X"/>
</dbReference>
<feature type="compositionally biased region" description="Polar residues" evidence="3">
    <location>
        <begin position="752"/>
        <end position="767"/>
    </location>
</feature>
<dbReference type="EMBL" id="CP092625">
    <property type="protein sequence ID" value="UMM44353.1"/>
    <property type="molecule type" value="Genomic_DNA"/>
</dbReference>
<proteinExistence type="predicted"/>
<feature type="compositionally biased region" description="Polar residues" evidence="3">
    <location>
        <begin position="845"/>
        <end position="860"/>
    </location>
</feature>
<dbReference type="GO" id="GO:0003723">
    <property type="term" value="F:RNA binding"/>
    <property type="evidence" value="ECO:0007669"/>
    <property type="project" value="UniProtKB-KW"/>
</dbReference>
<dbReference type="PANTHER" id="PTHR46031:SF26">
    <property type="entry name" value="DOUBLE-STRANDED RNA-BINDING PROTEIN 2"/>
    <property type="match status" value="1"/>
</dbReference>
<evidence type="ECO:0000313" key="4">
    <source>
        <dbReference type="EMBL" id="UMM44353.1"/>
    </source>
</evidence>
<evidence type="ECO:0000256" key="2">
    <source>
        <dbReference type="ARBA" id="ARBA00022884"/>
    </source>
</evidence>
<sequence length="989" mass="107507">MELAKLNILAAAIDEAHAANDAAIRGAETAESINRKFPQDALKRLASAARESGQLAKSKGSELLEVMSQLATDIDADDDASTQRVQTLLEQTLEAAGIACQDGLWATQMAEAAVEDPKFPKIRLSESQRAKISNIQSSEDRVAKEAAEYERLLAACWERHDGTPPRPPAPKKSDVKRARTPWIPSNDPLPEVPSQADQSMNENETPRTINQSAFNSLKVVADEHTPMEKSTIMAISTLSPDSGIATASTISPASTYLSSPPAVKSMAFTSDWVAKSSQRNSEDLSTKTGNAAVPSNLFSFGHTHQIWPKSENKKLRNQLDLINARGGINSNVAKSRIPCATHFIETIIEETLSGELNKGLQKSVILSKRRSRMASKKVLVTTGTNNRDSENDLGLVTMSSITTSLKMTLFSDATNSGIGSDKAQNEVIGSENKPRASEVQNTSTKGLYESFFFLKSRNPTNSTQSIMSMVPKKAHDVSSERNLEVASLKSAVASSSDSGNPAVVHNKASILKYQEFVCPVMTFVSLVMDKTISPSAATETIEVEVQETPILQNPRSQSPVQDNATNARTSQRPVIFWKALQEKSDEIQFSKFYKARKRLQKTRALKNKNVQFFVDTEPVEQQVEGESSSKLDMDSNIVTTMPNVPKSTASDNDSHSGTAGNGPSSSSQGIICTSAASTFHLAPKASPRTSILNNVESRGTTTNSNEEPEMTPIPLPRKTASILKNVGSRGTTTNSNEEPEMTPIPLPRKTASILNNVESRGTTTNSNEEPEMTSIPLPRKTASILKNVGSRGTTTNSNEEPEMTPIPLPRKTASILNNVESRGTTTNSNEEPEMTPIPLPRKTASILNNVESRGTTTNSNEEPEMTPIPLPRKTASILKNVGSRGTTTNSNEEPEMTPIPLPRKTASILKNVGSRGTTTNSNEEPEMAKPPRPLKRVHFSPDVGEEIILEETEEIPANQPRGSWYNRIKKFILGRSTSTRTRGPRNSNS</sequence>